<evidence type="ECO:0000256" key="1">
    <source>
        <dbReference type="SAM" id="Phobius"/>
    </source>
</evidence>
<gene>
    <name evidence="2" type="ORF">CLV54_0983</name>
</gene>
<dbReference type="EMBL" id="PGFB01000002">
    <property type="protein sequence ID" value="PJJ63319.1"/>
    <property type="molecule type" value="Genomic_DNA"/>
</dbReference>
<organism evidence="2 3">
    <name type="scientific">Compostimonas suwonensis</name>
    <dbReference type="NCBI Taxonomy" id="1048394"/>
    <lineage>
        <taxon>Bacteria</taxon>
        <taxon>Bacillati</taxon>
        <taxon>Actinomycetota</taxon>
        <taxon>Actinomycetes</taxon>
        <taxon>Micrococcales</taxon>
        <taxon>Microbacteriaceae</taxon>
        <taxon>Compostimonas</taxon>
    </lineage>
</organism>
<evidence type="ECO:0000313" key="3">
    <source>
        <dbReference type="Proteomes" id="UP000230161"/>
    </source>
</evidence>
<keyword evidence="1" id="KW-0472">Membrane</keyword>
<dbReference type="RefSeq" id="WP_100343840.1">
    <property type="nucleotide sequence ID" value="NZ_PGFB01000002.1"/>
</dbReference>
<protein>
    <submittedName>
        <fullName evidence="2">Branched-subunit amino acid transport protein AzlD</fullName>
    </submittedName>
</protein>
<keyword evidence="3" id="KW-1185">Reference proteome</keyword>
<comment type="caution">
    <text evidence="2">The sequence shown here is derived from an EMBL/GenBank/DDBJ whole genome shotgun (WGS) entry which is preliminary data.</text>
</comment>
<dbReference type="OrthoDB" id="3733498at2"/>
<dbReference type="Proteomes" id="UP000230161">
    <property type="component" value="Unassembled WGS sequence"/>
</dbReference>
<feature type="transmembrane region" description="Helical" evidence="1">
    <location>
        <begin position="6"/>
        <end position="25"/>
    </location>
</feature>
<evidence type="ECO:0000313" key="2">
    <source>
        <dbReference type="EMBL" id="PJJ63319.1"/>
    </source>
</evidence>
<proteinExistence type="predicted"/>
<reference evidence="2 3" key="1">
    <citation type="submission" date="2017-11" db="EMBL/GenBank/DDBJ databases">
        <title>Genomic Encyclopedia of Archaeal and Bacterial Type Strains, Phase II (KMG-II): From Individual Species to Whole Genera.</title>
        <authorList>
            <person name="Goeker M."/>
        </authorList>
    </citation>
    <scope>NUCLEOTIDE SEQUENCE [LARGE SCALE GENOMIC DNA]</scope>
    <source>
        <strain evidence="2 3">DSM 25625</strain>
    </source>
</reference>
<feature type="transmembrane region" description="Helical" evidence="1">
    <location>
        <begin position="37"/>
        <end position="57"/>
    </location>
</feature>
<keyword evidence="1" id="KW-0812">Transmembrane</keyword>
<name>A0A2M9BZ10_9MICO</name>
<feature type="transmembrane region" description="Helical" evidence="1">
    <location>
        <begin position="77"/>
        <end position="101"/>
    </location>
</feature>
<keyword evidence="1" id="KW-1133">Transmembrane helix</keyword>
<sequence length="104" mass="10813">MNLWQIVIIASIACLVIKLAGYLVPPHWLEKPRPARIADLLTVALLAALIGVQTLGAGQAVVVDARLPAVIVAAGLYALRVPFIVVVIAAALVAAALRAWAGFA</sequence>
<dbReference type="AlphaFoldDB" id="A0A2M9BZ10"/>
<accession>A0A2M9BZ10</accession>